<comment type="caution">
    <text evidence="2">The sequence shown here is derived from an EMBL/GenBank/DDBJ whole genome shotgun (WGS) entry which is preliminary data.</text>
</comment>
<proteinExistence type="predicted"/>
<evidence type="ECO:0000256" key="1">
    <source>
        <dbReference type="SAM" id="MobiDB-lite"/>
    </source>
</evidence>
<dbReference type="AlphaFoldDB" id="A0A4Y3VLN4"/>
<gene>
    <name evidence="2" type="ORF">SSP24_54220</name>
</gene>
<feature type="compositionally biased region" description="Basic and acidic residues" evidence="1">
    <location>
        <begin position="61"/>
        <end position="71"/>
    </location>
</feature>
<evidence type="ECO:0000313" key="3">
    <source>
        <dbReference type="Proteomes" id="UP000317881"/>
    </source>
</evidence>
<evidence type="ECO:0000313" key="2">
    <source>
        <dbReference type="EMBL" id="GEC07767.1"/>
    </source>
</evidence>
<protein>
    <submittedName>
        <fullName evidence="2">Uncharacterized protein</fullName>
    </submittedName>
</protein>
<dbReference type="Proteomes" id="UP000317881">
    <property type="component" value="Unassembled WGS sequence"/>
</dbReference>
<accession>A0A4Y3VLN4</accession>
<dbReference type="EMBL" id="BJND01000042">
    <property type="protein sequence ID" value="GEC07767.1"/>
    <property type="molecule type" value="Genomic_DNA"/>
</dbReference>
<name>A0A4Y3VLN4_9ACTN</name>
<reference evidence="2 3" key="1">
    <citation type="submission" date="2019-06" db="EMBL/GenBank/DDBJ databases">
        <title>Whole genome shotgun sequence of Streptomyces spinoverrucosus NBRC 14228.</title>
        <authorList>
            <person name="Hosoyama A."/>
            <person name="Uohara A."/>
            <person name="Ohji S."/>
            <person name="Ichikawa N."/>
        </authorList>
    </citation>
    <scope>NUCLEOTIDE SEQUENCE [LARGE SCALE GENOMIC DNA]</scope>
    <source>
        <strain evidence="2 3">NBRC 14228</strain>
    </source>
</reference>
<keyword evidence="3" id="KW-1185">Reference proteome</keyword>
<sequence length="85" mass="9054">MANDGVEDGPRRSAASEGAPDTEGSDIEGSDMDSAVGADKAVTPGQVRHSAANRPRQADGPPHHAVGDTRSQRASHRSRMYLMRW</sequence>
<feature type="region of interest" description="Disordered" evidence="1">
    <location>
        <begin position="1"/>
        <end position="85"/>
    </location>
</feature>
<organism evidence="2 3">
    <name type="scientific">Streptomyces spinoverrucosus</name>
    <dbReference type="NCBI Taxonomy" id="284043"/>
    <lineage>
        <taxon>Bacteria</taxon>
        <taxon>Bacillati</taxon>
        <taxon>Actinomycetota</taxon>
        <taxon>Actinomycetes</taxon>
        <taxon>Kitasatosporales</taxon>
        <taxon>Streptomycetaceae</taxon>
        <taxon>Streptomyces</taxon>
    </lineage>
</organism>